<dbReference type="InterPro" id="IPR051472">
    <property type="entry name" value="T3SS_Stator/FliH"/>
</dbReference>
<name>B1T0N9_9BURK</name>
<protein>
    <recommendedName>
        <fullName evidence="4">Flagellar assembly protein FliH</fullName>
    </recommendedName>
    <alternativeName>
        <fullName evidence="11">Type 3 secretion system stator protein</fullName>
    </alternativeName>
</protein>
<dbReference type="PANTHER" id="PTHR34982">
    <property type="entry name" value="YOP PROTEINS TRANSLOCATION PROTEIN L"/>
    <property type="match status" value="1"/>
</dbReference>
<comment type="similarity">
    <text evidence="3">Belongs to the FliH family.</text>
</comment>
<dbReference type="NCBIfam" id="TIGR02499">
    <property type="entry name" value="HrpE_YscL_not"/>
    <property type="match status" value="1"/>
</dbReference>
<comment type="function">
    <text evidence="1">Needed for flagellar regrowth and assembly.</text>
</comment>
<evidence type="ECO:0000256" key="7">
    <source>
        <dbReference type="ARBA" id="ARBA00022795"/>
    </source>
</evidence>
<dbReference type="InterPro" id="IPR018035">
    <property type="entry name" value="Flagellar_FliH/T3SS_HrpE"/>
</dbReference>
<dbReference type="PATRIC" id="fig|396597.7.peg.6968"/>
<accession>B1T0N9</accession>
<proteinExistence type="inferred from homology"/>
<feature type="domain" description="Flagellar assembly protein FliH/Type III secretion system HrpE" evidence="12">
    <location>
        <begin position="107"/>
        <end position="224"/>
    </location>
</feature>
<keyword evidence="7" id="KW-1005">Bacterial flagellum biogenesis</keyword>
<evidence type="ECO:0000259" key="12">
    <source>
        <dbReference type="Pfam" id="PF02108"/>
    </source>
</evidence>
<comment type="caution">
    <text evidence="13">The sequence shown here is derived from an EMBL/GenBank/DDBJ whole genome shotgun (WGS) entry which is preliminary data.</text>
</comment>
<comment type="similarity">
    <text evidence="10">Belongs to the SctL stator family.</text>
</comment>
<keyword evidence="9" id="KW-1006">Bacterial flagellum protein export</keyword>
<comment type="subcellular location">
    <subcellularLocation>
        <location evidence="2">Cytoplasm</location>
    </subcellularLocation>
</comment>
<dbReference type="GO" id="GO:0044781">
    <property type="term" value="P:bacterial-type flagellum organization"/>
    <property type="evidence" value="ECO:0007669"/>
    <property type="project" value="UniProtKB-KW"/>
</dbReference>
<organism evidence="13 14">
    <name type="scientific">Burkholderia ambifaria MEX-5</name>
    <dbReference type="NCBI Taxonomy" id="396597"/>
    <lineage>
        <taxon>Bacteria</taxon>
        <taxon>Pseudomonadati</taxon>
        <taxon>Pseudomonadota</taxon>
        <taxon>Betaproteobacteria</taxon>
        <taxon>Burkholderiales</taxon>
        <taxon>Burkholderiaceae</taxon>
        <taxon>Burkholderia</taxon>
        <taxon>Burkholderia cepacia complex</taxon>
    </lineage>
</organism>
<evidence type="ECO:0000256" key="9">
    <source>
        <dbReference type="ARBA" id="ARBA00023225"/>
    </source>
</evidence>
<dbReference type="GO" id="GO:0005829">
    <property type="term" value="C:cytosol"/>
    <property type="evidence" value="ECO:0007669"/>
    <property type="project" value="TreeGrafter"/>
</dbReference>
<keyword evidence="8" id="KW-0653">Protein transport</keyword>
<sequence length="250" mass="27164">MGIWLRRASDAYGDGGPGIGADSDVIRRDALGVLLELDEACVQVQKARSTLLDRARIEAAEILATAEEHAAVLLDAARQQRDEAAEQGYREGRERAQSEWMERLAEASDLRRRAQLGLRERLAEIVTLAVEQIVRAEGSRALFVRALDKIEHIVDGAAHVRIAVHPDDHADARKILGALATRWRKAGRSIPLRIVKDPRIARGGCLCESDSVVVDIGVDAQLQAMRLAAGRALNQPAVRNHGTDGDGGVS</sequence>
<dbReference type="AlphaFoldDB" id="B1T0N9"/>
<evidence type="ECO:0000256" key="3">
    <source>
        <dbReference type="ARBA" id="ARBA00006602"/>
    </source>
</evidence>
<evidence type="ECO:0000256" key="6">
    <source>
        <dbReference type="ARBA" id="ARBA00022490"/>
    </source>
</evidence>
<evidence type="ECO:0000256" key="5">
    <source>
        <dbReference type="ARBA" id="ARBA00022448"/>
    </source>
</evidence>
<evidence type="ECO:0000256" key="4">
    <source>
        <dbReference type="ARBA" id="ARBA00016507"/>
    </source>
</evidence>
<gene>
    <name evidence="13" type="ORF">BamMEX5DRAFT_1355</name>
</gene>
<dbReference type="InterPro" id="IPR012842">
    <property type="entry name" value="T3SS_SctL/SctL2"/>
</dbReference>
<dbReference type="EMBL" id="ABLK01000027">
    <property type="protein sequence ID" value="EDT42864.1"/>
    <property type="molecule type" value="Genomic_DNA"/>
</dbReference>
<dbReference type="GO" id="GO:0030254">
    <property type="term" value="P:protein secretion by the type III secretion system"/>
    <property type="evidence" value="ECO:0007669"/>
    <property type="project" value="InterPro"/>
</dbReference>
<evidence type="ECO:0000313" key="13">
    <source>
        <dbReference type="EMBL" id="EDT42864.1"/>
    </source>
</evidence>
<keyword evidence="6" id="KW-0963">Cytoplasm</keyword>
<dbReference type="Proteomes" id="UP000004814">
    <property type="component" value="Unassembled WGS sequence"/>
</dbReference>
<dbReference type="Pfam" id="PF02108">
    <property type="entry name" value="FliH"/>
    <property type="match status" value="1"/>
</dbReference>
<reference evidence="13 14" key="1">
    <citation type="submission" date="2008-03" db="EMBL/GenBank/DDBJ databases">
        <title>Sequencing of the draft genome and assembly of Burkholderia ambifaria MEX-5.</title>
        <authorList>
            <consortium name="US DOE Joint Genome Institute (JGI-PGF)"/>
            <person name="Copeland A."/>
            <person name="Lucas S."/>
            <person name="Lapidus A."/>
            <person name="Glavina del Rio T."/>
            <person name="Dalin E."/>
            <person name="Tice H."/>
            <person name="Bruce D."/>
            <person name="Goodwin L."/>
            <person name="Pitluck S."/>
            <person name="Larimer F."/>
            <person name="Land M.L."/>
            <person name="Hauser L."/>
            <person name="Tiedje J."/>
            <person name="Richardson P."/>
        </authorList>
    </citation>
    <scope>NUCLEOTIDE SEQUENCE [LARGE SCALE GENOMIC DNA]</scope>
    <source>
        <strain evidence="13 14">MEX-5</strain>
    </source>
</reference>
<evidence type="ECO:0000256" key="8">
    <source>
        <dbReference type="ARBA" id="ARBA00022927"/>
    </source>
</evidence>
<evidence type="ECO:0000313" key="14">
    <source>
        <dbReference type="Proteomes" id="UP000004814"/>
    </source>
</evidence>
<evidence type="ECO:0000256" key="11">
    <source>
        <dbReference type="ARBA" id="ARBA00040494"/>
    </source>
</evidence>
<keyword evidence="5" id="KW-0813">Transport</keyword>
<evidence type="ECO:0000256" key="2">
    <source>
        <dbReference type="ARBA" id="ARBA00004496"/>
    </source>
</evidence>
<dbReference type="PANTHER" id="PTHR34982:SF1">
    <property type="entry name" value="FLAGELLAR ASSEMBLY PROTEIN FLIH"/>
    <property type="match status" value="1"/>
</dbReference>
<evidence type="ECO:0000256" key="1">
    <source>
        <dbReference type="ARBA" id="ARBA00003041"/>
    </source>
</evidence>
<evidence type="ECO:0000256" key="10">
    <source>
        <dbReference type="ARBA" id="ARBA00024335"/>
    </source>
</evidence>
<dbReference type="RefSeq" id="WP_006757346.1">
    <property type="nucleotide sequence ID" value="NZ_ABLK01000027.1"/>
</dbReference>